<feature type="chain" id="PRO_5010182498" evidence="1">
    <location>
        <begin position="24"/>
        <end position="149"/>
    </location>
</feature>
<dbReference type="GeneID" id="103515832"/>
<sequence>MESNPHPLRSLTTIVLLLSRVIADVMTTNVSLSLHWNSSQLMTRVTLSEKEIKEYEEKEYLRAKCRFYQGFRIKDRDAFQAWIYKQWGQDQFDLEDDFRNSNYDNLYLKLLERFNYTQRMIYNGCRNIYYPEYNDTRERTHREKFRGNQ</sequence>
<keyword evidence="1" id="KW-0732">Signal</keyword>
<protein>
    <submittedName>
        <fullName evidence="3">Uncharacterized protein LOC103515832</fullName>
    </submittedName>
</protein>
<keyword evidence="2" id="KW-1185">Reference proteome</keyword>
<proteinExistence type="predicted"/>
<reference evidence="3" key="1">
    <citation type="submission" date="2025-08" db="UniProtKB">
        <authorList>
            <consortium name="RefSeq"/>
        </authorList>
    </citation>
    <scope>IDENTIFICATION</scope>
</reference>
<dbReference type="KEGG" id="dci:103515832"/>
<feature type="signal peptide" evidence="1">
    <location>
        <begin position="1"/>
        <end position="23"/>
    </location>
</feature>
<name>A0A1S3DC69_DIACI</name>
<evidence type="ECO:0000313" key="2">
    <source>
        <dbReference type="Proteomes" id="UP000079169"/>
    </source>
</evidence>
<organism evidence="2 3">
    <name type="scientific">Diaphorina citri</name>
    <name type="common">Asian citrus psyllid</name>
    <dbReference type="NCBI Taxonomy" id="121845"/>
    <lineage>
        <taxon>Eukaryota</taxon>
        <taxon>Metazoa</taxon>
        <taxon>Ecdysozoa</taxon>
        <taxon>Arthropoda</taxon>
        <taxon>Hexapoda</taxon>
        <taxon>Insecta</taxon>
        <taxon>Pterygota</taxon>
        <taxon>Neoptera</taxon>
        <taxon>Paraneoptera</taxon>
        <taxon>Hemiptera</taxon>
        <taxon>Sternorrhyncha</taxon>
        <taxon>Psylloidea</taxon>
        <taxon>Psyllidae</taxon>
        <taxon>Diaphorininae</taxon>
        <taxon>Diaphorina</taxon>
    </lineage>
</organism>
<dbReference type="AlphaFoldDB" id="A0A1S3DC69"/>
<evidence type="ECO:0000313" key="3">
    <source>
        <dbReference type="RefSeq" id="XP_008478995.1"/>
    </source>
</evidence>
<dbReference type="Proteomes" id="UP000079169">
    <property type="component" value="Unplaced"/>
</dbReference>
<evidence type="ECO:0000256" key="1">
    <source>
        <dbReference type="SAM" id="SignalP"/>
    </source>
</evidence>
<accession>A0A1S3DC69</accession>
<dbReference type="RefSeq" id="XP_008478995.1">
    <property type="nucleotide sequence ID" value="XM_008480773.2"/>
</dbReference>
<dbReference type="PaxDb" id="121845-A0A1S3DC69"/>
<gene>
    <name evidence="3" type="primary">LOC103515832</name>
</gene>